<feature type="domain" description="TadE-like" evidence="2">
    <location>
        <begin position="14"/>
        <end position="49"/>
    </location>
</feature>
<dbReference type="EMBL" id="PIPZ01000001">
    <property type="protein sequence ID" value="RUO61572.1"/>
    <property type="molecule type" value="Genomic_DNA"/>
</dbReference>
<comment type="caution">
    <text evidence="3">The sequence shown here is derived from an EMBL/GenBank/DDBJ whole genome shotgun (WGS) entry which is preliminary data.</text>
</comment>
<dbReference type="Proteomes" id="UP000288127">
    <property type="component" value="Unassembled WGS sequence"/>
</dbReference>
<dbReference type="Pfam" id="PF07811">
    <property type="entry name" value="TadE"/>
    <property type="match status" value="1"/>
</dbReference>
<keyword evidence="1" id="KW-0472">Membrane</keyword>
<evidence type="ECO:0000256" key="1">
    <source>
        <dbReference type="SAM" id="Phobius"/>
    </source>
</evidence>
<accession>A0A432YKU2</accession>
<dbReference type="AlphaFoldDB" id="A0A432YKU2"/>
<keyword evidence="4" id="KW-1185">Reference proteome</keyword>
<evidence type="ECO:0000313" key="4">
    <source>
        <dbReference type="Proteomes" id="UP000288127"/>
    </source>
</evidence>
<sequence length="233" mass="26817">MQLVPATTTRYECGTALVETLLILPLITWLILASIQLLWLFWAQHTLYNTSHYVLRAGQLQHGDNTKMTNVLASGMASTHLQWHTENSKPNDDELREHAWVATLKSMIHARLAAKIDVHSPNSAAIKTFLKPRYDLRLQQWVNELAIDHAAERMNQSDDKQAWLAARQLEIEIWWCFPLEVPFVAGALLSWRQLFGSESHRFCRLRESIIGKPLWPLITRRKGPMLSGFRVSD</sequence>
<proteinExistence type="predicted"/>
<evidence type="ECO:0000259" key="2">
    <source>
        <dbReference type="Pfam" id="PF07811"/>
    </source>
</evidence>
<reference evidence="4" key="1">
    <citation type="journal article" date="2018" name="Front. Microbiol.">
        <title>Genome-Based Analysis Reveals the Taxonomy and Diversity of the Family Idiomarinaceae.</title>
        <authorList>
            <person name="Liu Y."/>
            <person name="Lai Q."/>
            <person name="Shao Z."/>
        </authorList>
    </citation>
    <scope>NUCLEOTIDE SEQUENCE [LARGE SCALE GENOMIC DNA]</scope>
    <source>
        <strain evidence="4">PIM1</strain>
    </source>
</reference>
<gene>
    <name evidence="3" type="ORF">CWI76_04830</name>
</gene>
<keyword evidence="1" id="KW-1133">Transmembrane helix</keyword>
<keyword evidence="1" id="KW-0812">Transmembrane</keyword>
<evidence type="ECO:0000313" key="3">
    <source>
        <dbReference type="EMBL" id="RUO61572.1"/>
    </source>
</evidence>
<name>A0A432YKU2_9GAMM</name>
<organism evidence="3 4">
    <name type="scientific">Pseudidiomarina marina</name>
    <dbReference type="NCBI Taxonomy" id="502366"/>
    <lineage>
        <taxon>Bacteria</taxon>
        <taxon>Pseudomonadati</taxon>
        <taxon>Pseudomonadota</taxon>
        <taxon>Gammaproteobacteria</taxon>
        <taxon>Alteromonadales</taxon>
        <taxon>Idiomarinaceae</taxon>
        <taxon>Pseudidiomarina</taxon>
    </lineage>
</organism>
<protein>
    <recommendedName>
        <fullName evidence="2">TadE-like domain-containing protein</fullName>
    </recommendedName>
</protein>
<feature type="transmembrane region" description="Helical" evidence="1">
    <location>
        <begin position="21"/>
        <end position="42"/>
    </location>
</feature>
<dbReference type="InterPro" id="IPR012495">
    <property type="entry name" value="TadE-like_dom"/>
</dbReference>